<organism evidence="2 3">
    <name type="scientific">Emticicia aquatilis</name>
    <dbReference type="NCBI Taxonomy" id="1537369"/>
    <lineage>
        <taxon>Bacteria</taxon>
        <taxon>Pseudomonadati</taxon>
        <taxon>Bacteroidota</taxon>
        <taxon>Cytophagia</taxon>
        <taxon>Cytophagales</taxon>
        <taxon>Leadbetterellaceae</taxon>
        <taxon>Emticicia</taxon>
    </lineage>
</organism>
<keyword evidence="3" id="KW-1185">Reference proteome</keyword>
<dbReference type="Pfam" id="PF08379">
    <property type="entry name" value="Bact_transglu_N"/>
    <property type="match status" value="1"/>
</dbReference>
<dbReference type="InterPro" id="IPR013589">
    <property type="entry name" value="Bac_transglu_N"/>
</dbReference>
<dbReference type="AlphaFoldDB" id="A0A916YYL1"/>
<reference evidence="2" key="1">
    <citation type="journal article" date="2014" name="Int. J. Syst. Evol. Microbiol.">
        <title>Complete genome sequence of Corynebacterium casei LMG S-19264T (=DSM 44701T), isolated from a smear-ripened cheese.</title>
        <authorList>
            <consortium name="US DOE Joint Genome Institute (JGI-PGF)"/>
            <person name="Walter F."/>
            <person name="Albersmeier A."/>
            <person name="Kalinowski J."/>
            <person name="Ruckert C."/>
        </authorList>
    </citation>
    <scope>NUCLEOTIDE SEQUENCE</scope>
    <source>
        <strain evidence="2">CGMCC 1.15958</strain>
    </source>
</reference>
<dbReference type="SUPFAM" id="SSF54001">
    <property type="entry name" value="Cysteine proteinases"/>
    <property type="match status" value="1"/>
</dbReference>
<evidence type="ECO:0000259" key="1">
    <source>
        <dbReference type="SMART" id="SM00460"/>
    </source>
</evidence>
<name>A0A916YYL1_9BACT</name>
<dbReference type="Pfam" id="PF01841">
    <property type="entry name" value="Transglut_core"/>
    <property type="match status" value="1"/>
</dbReference>
<dbReference type="InterPro" id="IPR038765">
    <property type="entry name" value="Papain-like_cys_pep_sf"/>
</dbReference>
<protein>
    <submittedName>
        <fullName evidence="2">Transglutaminase</fullName>
    </submittedName>
</protein>
<dbReference type="PANTHER" id="PTHR33490">
    <property type="entry name" value="BLR5614 PROTEIN-RELATED"/>
    <property type="match status" value="1"/>
</dbReference>
<sequence>MILNVEHTLYYSYSNSVSLTPHTIYLTPKASPNQEIVSFQLEILPTPNILYKNIDVEGNAQSVAFFNTPTDRLSFRAKVEIVSEEVNPFHFIYYPFGAETLPFKYPEKELVLLQPYLTDDGITTLIDQFARQIAAEANWKTTDFLTRISKYIRYNFLYEKRLEGAAHSPEATLISRKGTCRDYAVLMIAACKALGLAARFVSGYCYGSELQAHELHAWVEVYLPGAGWRGFDPTEGRITDFHYIALASSAQAELINPIRGGFRGNAVSSLNAFVDIRQK</sequence>
<evidence type="ECO:0000313" key="2">
    <source>
        <dbReference type="EMBL" id="GGD67273.1"/>
    </source>
</evidence>
<evidence type="ECO:0000313" key="3">
    <source>
        <dbReference type="Proteomes" id="UP000609064"/>
    </source>
</evidence>
<accession>A0A916YYL1</accession>
<gene>
    <name evidence="2" type="ORF">GCM10011514_34170</name>
</gene>
<feature type="domain" description="Transglutaminase-like" evidence="1">
    <location>
        <begin position="172"/>
        <end position="235"/>
    </location>
</feature>
<comment type="caution">
    <text evidence="2">The sequence shown here is derived from an EMBL/GenBank/DDBJ whole genome shotgun (WGS) entry which is preliminary data.</text>
</comment>
<dbReference type="PANTHER" id="PTHR33490:SF1">
    <property type="entry name" value="SLL1233 PROTEIN"/>
    <property type="match status" value="1"/>
</dbReference>
<dbReference type="SMART" id="SM00460">
    <property type="entry name" value="TGc"/>
    <property type="match status" value="1"/>
</dbReference>
<dbReference type="EMBL" id="BMKK01000007">
    <property type="protein sequence ID" value="GGD67273.1"/>
    <property type="molecule type" value="Genomic_DNA"/>
</dbReference>
<proteinExistence type="predicted"/>
<dbReference type="RefSeq" id="WP_188767669.1">
    <property type="nucleotide sequence ID" value="NZ_BMKK01000007.1"/>
</dbReference>
<dbReference type="InterPro" id="IPR002931">
    <property type="entry name" value="Transglutaminase-like"/>
</dbReference>
<reference evidence="2" key="2">
    <citation type="submission" date="2020-09" db="EMBL/GenBank/DDBJ databases">
        <authorList>
            <person name="Sun Q."/>
            <person name="Zhou Y."/>
        </authorList>
    </citation>
    <scope>NUCLEOTIDE SEQUENCE</scope>
    <source>
        <strain evidence="2">CGMCC 1.15958</strain>
    </source>
</reference>
<dbReference type="Gene3D" id="3.10.620.30">
    <property type="match status" value="1"/>
</dbReference>
<dbReference type="Proteomes" id="UP000609064">
    <property type="component" value="Unassembled WGS sequence"/>
</dbReference>